<evidence type="ECO:0000313" key="3">
    <source>
        <dbReference type="Proteomes" id="UP000028501"/>
    </source>
</evidence>
<dbReference type="Gene3D" id="2.160.10.10">
    <property type="entry name" value="Hexapeptide repeat proteins"/>
    <property type="match status" value="1"/>
</dbReference>
<dbReference type="HOGENOM" id="CLU_029499_0_1_2"/>
<sequence>MKGVLLHGGAGTRLRPLTFTGPKQLIPVANKPVSQYCLEDMIGAGIKEVAIILGETYPEMVEEHYGDGSRFGCKITYIHQGKPLGIAHAVYLAKDFVGDEKFVVYLGDNLIQDGIKEYVKRFDEEDFDAFILLKEVEDPRAFGVAKFEGERLVGLIEKPKEPPSNYAVIGVYMFKPVVFDIIKDLKPSWRGELEITDTLQKMIENGYNVGYAKLKGWWFDTGKAEDILKVNATILDERAKRSVKGEVLASQIEGRVEVGEGAKITNSIVRGPAVIGEDCIIENSFIGPYTSVGERTVIKNSSLEYCIVLSESIIEGVERIEESLIGRKVRIRKNDRKRFLRFTIGDYSEILL</sequence>
<evidence type="ECO:0000259" key="1">
    <source>
        <dbReference type="Pfam" id="PF00483"/>
    </source>
</evidence>
<dbReference type="AlphaFoldDB" id="A0A075WAX9"/>
<dbReference type="GO" id="GO:0008879">
    <property type="term" value="F:glucose-1-phosphate thymidylyltransferase activity"/>
    <property type="evidence" value="ECO:0007669"/>
    <property type="project" value="UniProtKB-EC"/>
</dbReference>
<protein>
    <submittedName>
        <fullName evidence="2">Glucose-1-phosphate thymidylylransferase, long form</fullName>
        <ecNumber evidence="2">2.7.7.24</ecNumber>
    </submittedName>
</protein>
<evidence type="ECO:0000313" key="2">
    <source>
        <dbReference type="EMBL" id="AIG97146.1"/>
    </source>
</evidence>
<dbReference type="EC" id="2.7.7.24" evidence="2"/>
<accession>A0A075WAX9</accession>
<dbReference type="GeneID" id="24793864"/>
<organism evidence="2 3">
    <name type="scientific">Archaeoglobus fulgidus DSM 8774</name>
    <dbReference type="NCBI Taxonomy" id="1344584"/>
    <lineage>
        <taxon>Archaea</taxon>
        <taxon>Methanobacteriati</taxon>
        <taxon>Methanobacteriota</taxon>
        <taxon>Archaeoglobi</taxon>
        <taxon>Archaeoglobales</taxon>
        <taxon>Archaeoglobaceae</taxon>
        <taxon>Archaeoglobus</taxon>
    </lineage>
</organism>
<dbReference type="KEGG" id="afg:AFULGI_00003220"/>
<dbReference type="Gene3D" id="3.90.550.10">
    <property type="entry name" value="Spore Coat Polysaccharide Biosynthesis Protein SpsA, Chain A"/>
    <property type="match status" value="1"/>
</dbReference>
<dbReference type="RefSeq" id="WP_010877833.1">
    <property type="nucleotide sequence ID" value="NZ_CP006577.1"/>
</dbReference>
<dbReference type="PANTHER" id="PTHR42883:SF2">
    <property type="entry name" value="THYMIDYLYLTRANSFERASE"/>
    <property type="match status" value="1"/>
</dbReference>
<keyword evidence="2" id="KW-0548">Nucleotidyltransferase</keyword>
<dbReference type="NCBIfam" id="TIGR01208">
    <property type="entry name" value="rmlA_long"/>
    <property type="match status" value="1"/>
</dbReference>
<keyword evidence="2" id="KW-0808">Transferase</keyword>
<dbReference type="EMBL" id="CP006577">
    <property type="protein sequence ID" value="AIG97146.1"/>
    <property type="molecule type" value="Genomic_DNA"/>
</dbReference>
<dbReference type="Pfam" id="PF00483">
    <property type="entry name" value="NTP_transferase"/>
    <property type="match status" value="1"/>
</dbReference>
<name>A0A075WAX9_ARCFL</name>
<dbReference type="InterPro" id="IPR029044">
    <property type="entry name" value="Nucleotide-diphossugar_trans"/>
</dbReference>
<feature type="domain" description="Nucleotidyl transferase" evidence="1">
    <location>
        <begin position="2"/>
        <end position="236"/>
    </location>
</feature>
<dbReference type="PANTHER" id="PTHR42883">
    <property type="entry name" value="GLUCOSE-1-PHOSPHATE THYMIDYLTRANSFERASE"/>
    <property type="match status" value="1"/>
</dbReference>
<gene>
    <name evidence="2" type="ORF">AFULGI_00003220</name>
</gene>
<dbReference type="Proteomes" id="UP000028501">
    <property type="component" value="Chromosome"/>
</dbReference>
<reference evidence="2 3" key="1">
    <citation type="submission" date="2013-07" db="EMBL/GenBank/DDBJ databases">
        <title>Genome of Archaeoglobus fulgidus.</title>
        <authorList>
            <person name="Fiebig A."/>
            <person name="Birkeland N.-K."/>
        </authorList>
    </citation>
    <scope>NUCLEOTIDE SEQUENCE [LARGE SCALE GENOMIC DNA]</scope>
    <source>
        <strain evidence="2 3">DSM 8774</strain>
    </source>
</reference>
<dbReference type="InterPro" id="IPR005908">
    <property type="entry name" value="G1P_thy_trans_l"/>
</dbReference>
<proteinExistence type="predicted"/>
<dbReference type="SUPFAM" id="SSF53448">
    <property type="entry name" value="Nucleotide-diphospho-sugar transferases"/>
    <property type="match status" value="1"/>
</dbReference>
<dbReference type="CDD" id="cd04189">
    <property type="entry name" value="G1P_TT_long"/>
    <property type="match status" value="1"/>
</dbReference>
<dbReference type="InterPro" id="IPR005835">
    <property type="entry name" value="NTP_transferase_dom"/>
</dbReference>